<dbReference type="AlphaFoldDB" id="A0AAW0Y3H5"/>
<keyword evidence="2 4" id="KW-0732">Signal</keyword>
<comment type="similarity">
    <text evidence="1">Belongs to the folate receptor family.</text>
</comment>
<reference evidence="6 7" key="1">
    <citation type="journal article" date="2024" name="BMC Genomics">
        <title>Genome assembly of redclaw crayfish (Cherax quadricarinatus) provides insights into its immune adaptation and hypoxia tolerance.</title>
        <authorList>
            <person name="Liu Z."/>
            <person name="Zheng J."/>
            <person name="Li H."/>
            <person name="Fang K."/>
            <person name="Wang S."/>
            <person name="He J."/>
            <person name="Zhou D."/>
            <person name="Weng S."/>
            <person name="Chi M."/>
            <person name="Gu Z."/>
            <person name="He J."/>
            <person name="Li F."/>
            <person name="Wang M."/>
        </authorList>
    </citation>
    <scope>NUCLEOTIDE SEQUENCE [LARGE SCALE GENOMIC DNA]</scope>
    <source>
        <strain evidence="6">ZL_2023a</strain>
    </source>
</reference>
<evidence type="ECO:0000313" key="7">
    <source>
        <dbReference type="Proteomes" id="UP001445076"/>
    </source>
</evidence>
<feature type="signal peptide" evidence="4">
    <location>
        <begin position="1"/>
        <end position="16"/>
    </location>
</feature>
<gene>
    <name evidence="6" type="ORF">OTU49_017340</name>
</gene>
<dbReference type="EMBL" id="JARKIK010000018">
    <property type="protein sequence ID" value="KAK8746277.1"/>
    <property type="molecule type" value="Genomic_DNA"/>
</dbReference>
<evidence type="ECO:0000313" key="6">
    <source>
        <dbReference type="EMBL" id="KAK8746277.1"/>
    </source>
</evidence>
<dbReference type="Proteomes" id="UP001445076">
    <property type="component" value="Unassembled WGS sequence"/>
</dbReference>
<evidence type="ECO:0000256" key="1">
    <source>
        <dbReference type="ARBA" id="ARBA00007932"/>
    </source>
</evidence>
<dbReference type="Pfam" id="PF03024">
    <property type="entry name" value="Folate_rec"/>
    <property type="match status" value="1"/>
</dbReference>
<sequence>MIHLCISTLILTVVMGQKSTDMDKLLNWCLDAKLHKTAPGPENSLHKQCSPWKDRSCCTEETAHKVHNDNIYNFNYNHCRNMSKKCNEHFLQDHCFYECSPNVGPWVVSETRTWRKERFYKVPLCASDCDAWFNDCAEDFTCTDNWSRNFDWLNDTGCSSKCLTNFCPKGSECMTFRKIYGNASNFCEKVWDHAWQYTKDSEPCMRLWFNGSVGNPNDAVARHHAHLIAGASTKHLDYLLFGFLLMILWRTICVF</sequence>
<evidence type="ECO:0000256" key="3">
    <source>
        <dbReference type="ARBA" id="ARBA00023157"/>
    </source>
</evidence>
<accession>A0AAW0Y3H5</accession>
<protein>
    <recommendedName>
        <fullName evidence="5">Folate receptor-like domain-containing protein</fullName>
    </recommendedName>
</protein>
<comment type="caution">
    <text evidence="6">The sequence shown here is derived from an EMBL/GenBank/DDBJ whole genome shotgun (WGS) entry which is preliminary data.</text>
</comment>
<keyword evidence="3" id="KW-1015">Disulfide bond</keyword>
<dbReference type="InterPro" id="IPR018143">
    <property type="entry name" value="Folate_rcpt-like"/>
</dbReference>
<organism evidence="6 7">
    <name type="scientific">Cherax quadricarinatus</name>
    <name type="common">Australian red claw crayfish</name>
    <dbReference type="NCBI Taxonomy" id="27406"/>
    <lineage>
        <taxon>Eukaryota</taxon>
        <taxon>Metazoa</taxon>
        <taxon>Ecdysozoa</taxon>
        <taxon>Arthropoda</taxon>
        <taxon>Crustacea</taxon>
        <taxon>Multicrustacea</taxon>
        <taxon>Malacostraca</taxon>
        <taxon>Eumalacostraca</taxon>
        <taxon>Eucarida</taxon>
        <taxon>Decapoda</taxon>
        <taxon>Pleocyemata</taxon>
        <taxon>Astacidea</taxon>
        <taxon>Parastacoidea</taxon>
        <taxon>Parastacidae</taxon>
        <taxon>Cherax</taxon>
    </lineage>
</organism>
<evidence type="ECO:0000256" key="4">
    <source>
        <dbReference type="SAM" id="SignalP"/>
    </source>
</evidence>
<proteinExistence type="inferred from homology"/>
<feature type="chain" id="PRO_5043710288" description="Folate receptor-like domain-containing protein" evidence="4">
    <location>
        <begin position="17"/>
        <end position="255"/>
    </location>
</feature>
<dbReference type="PANTHER" id="PTHR10517">
    <property type="entry name" value="FOLATE RECEPTOR"/>
    <property type="match status" value="1"/>
</dbReference>
<name>A0AAW0Y3H5_CHEQU</name>
<dbReference type="GO" id="GO:0038023">
    <property type="term" value="F:signaling receptor activity"/>
    <property type="evidence" value="ECO:0007669"/>
    <property type="project" value="TreeGrafter"/>
</dbReference>
<dbReference type="GO" id="GO:0009897">
    <property type="term" value="C:external side of plasma membrane"/>
    <property type="evidence" value="ECO:0007669"/>
    <property type="project" value="TreeGrafter"/>
</dbReference>
<evidence type="ECO:0000256" key="2">
    <source>
        <dbReference type="ARBA" id="ARBA00022729"/>
    </source>
</evidence>
<dbReference type="PANTHER" id="PTHR10517:SF14">
    <property type="entry name" value="FOLATE RECEPTOR 1-RELATED"/>
    <property type="match status" value="1"/>
</dbReference>
<keyword evidence="7" id="KW-1185">Reference proteome</keyword>
<evidence type="ECO:0000259" key="5">
    <source>
        <dbReference type="Pfam" id="PF03024"/>
    </source>
</evidence>
<feature type="domain" description="Folate receptor-like" evidence="5">
    <location>
        <begin position="29"/>
        <end position="205"/>
    </location>
</feature>
<dbReference type="InterPro" id="IPR004269">
    <property type="entry name" value="Folate_rcpt"/>
</dbReference>